<evidence type="ECO:0000256" key="1">
    <source>
        <dbReference type="ARBA" id="ARBA00008764"/>
    </source>
</evidence>
<dbReference type="Pfam" id="PF13946">
    <property type="entry name" value="DUF4214"/>
    <property type="match status" value="2"/>
</dbReference>
<evidence type="ECO:0000256" key="5">
    <source>
        <dbReference type="ARBA" id="ARBA00022825"/>
    </source>
</evidence>
<proteinExistence type="inferred from homology"/>
<comment type="caution">
    <text evidence="8">The sequence shown here is derived from an EMBL/GenBank/DDBJ whole genome shotgun (WGS) entry which is preliminary data.</text>
</comment>
<gene>
    <name evidence="8" type="ORF">BVL52_02465</name>
</gene>
<dbReference type="EMBL" id="MTLN01000002">
    <property type="protein sequence ID" value="ONN72662.1"/>
    <property type="molecule type" value="Genomic_DNA"/>
</dbReference>
<name>A0ABX3IYP9_9PSED</name>
<dbReference type="Pfam" id="PF13365">
    <property type="entry name" value="Trypsin_2"/>
    <property type="match status" value="1"/>
</dbReference>
<dbReference type="SUPFAM" id="SSF50494">
    <property type="entry name" value="Trypsin-like serine proteases"/>
    <property type="match status" value="1"/>
</dbReference>
<dbReference type="EC" id="3.4.21.-" evidence="6"/>
<evidence type="ECO:0000259" key="7">
    <source>
        <dbReference type="Pfam" id="PF13946"/>
    </source>
</evidence>
<evidence type="ECO:0000256" key="3">
    <source>
        <dbReference type="ARBA" id="ARBA00022729"/>
    </source>
</evidence>
<dbReference type="InterPro" id="IPR043504">
    <property type="entry name" value="Peptidase_S1_PA_chymotrypsin"/>
</dbReference>
<reference evidence="8 9" key="1">
    <citation type="submission" date="2017-01" db="EMBL/GenBank/DDBJ databases">
        <title>Pseudomonas psychrotolerans genome sequencing and assembly.</title>
        <authorList>
            <person name="Vyas B."/>
            <person name="Mayilraj S."/>
        </authorList>
    </citation>
    <scope>NUCLEOTIDE SEQUENCE [LARGE SCALE GENOMIC DNA]</scope>
    <source>
        <strain evidence="8 9">SDS18</strain>
    </source>
</reference>
<keyword evidence="9" id="KW-1185">Reference proteome</keyword>
<keyword evidence="3" id="KW-0732">Signal</keyword>
<dbReference type="InterPro" id="IPR025282">
    <property type="entry name" value="DUF4214"/>
</dbReference>
<dbReference type="Gene3D" id="1.10.3130.20">
    <property type="entry name" value="Phycobilisome linker domain"/>
    <property type="match status" value="2"/>
</dbReference>
<protein>
    <recommendedName>
        <fullName evidence="6">Serine protease</fullName>
        <ecNumber evidence="6">3.4.21.-</ecNumber>
    </recommendedName>
</protein>
<evidence type="ECO:0000256" key="6">
    <source>
        <dbReference type="RuleBase" id="RU004296"/>
    </source>
</evidence>
<dbReference type="Proteomes" id="UP000189310">
    <property type="component" value="Unassembled WGS sequence"/>
</dbReference>
<accession>A0ABX3IYP9</accession>
<dbReference type="Gene3D" id="2.40.10.10">
    <property type="entry name" value="Trypsin-like serine proteases"/>
    <property type="match status" value="2"/>
</dbReference>
<feature type="domain" description="DUF4214" evidence="7">
    <location>
        <begin position="582"/>
        <end position="648"/>
    </location>
</feature>
<dbReference type="InterPro" id="IPR009003">
    <property type="entry name" value="Peptidase_S1_PA"/>
</dbReference>
<keyword evidence="2 6" id="KW-0645">Protease</keyword>
<dbReference type="PRINTS" id="PR00839">
    <property type="entry name" value="V8PROTEASE"/>
</dbReference>
<dbReference type="InterPro" id="IPR008256">
    <property type="entry name" value="Peptidase_S1B"/>
</dbReference>
<keyword evidence="5 6" id="KW-0720">Serine protease</keyword>
<comment type="similarity">
    <text evidence="1 6">Belongs to the peptidase S1B family.</text>
</comment>
<feature type="domain" description="DUF4214" evidence="7">
    <location>
        <begin position="365"/>
        <end position="433"/>
    </location>
</feature>
<sequence length="667" mass="71693">MMQLITDRSVASYKQVCYIQTYFPDGTVSRGSGSVVGTNDVLTALHVVFDETHGGWATKVMVTPGAFVDDSDGSFAAPFGTYSASNWVGRTTNWDTDGDHLLTIKESGQDLALIGLDVDISAATGGALTVGNSTSSFQATLLGYPGSQHGLMQTTGSATSVYPYASAYDVSAALGPGASGGPLLDTSSGIPVIKGVLSAGDSSSSYYASTGGQNAVWYAQSVSENNNQLLEGHQHRPIGAGVASGSDHEDLMYEYQLSYVNKSASVYGYKGADALLMGQYYNDYQINIDSLNGGQVHVTNLVKQTQLSLNDINALAFKDWIVYFMTEDQAQIARLYTVFGRTPDFSGLKNWVNAYEHGTSFNTIASTFSQSQEFANHYNAVDNQGFASQLYSTILGRTADSAGLANWTQALNQGLSRGDAMVAFTNSQESINRTSGSDGFIKIVSHSAWSDTDTVIQNGVAFGSQYNDRIQESQLDFDAGNSTELYGYQGGDILYLEGASNGYQRSLASPNTLSLSNVSSGDRMLLNDINMLSFTDKNVFVLTDAQAQIARLYTVFDRVPDFDGLQNWLNANSHGATFTSIANGFAQSQEFALRYNAVDNQGFANQLYQTILGRDSEAAGLAHWTQQLDAGLSRSDAMINFTNSQENQLLTEGANGFIQIVGQSDWV</sequence>
<evidence type="ECO:0000256" key="4">
    <source>
        <dbReference type="ARBA" id="ARBA00022801"/>
    </source>
</evidence>
<organism evidence="8 9">
    <name type="scientific">Pseudomonas oryzihabitans</name>
    <dbReference type="NCBI Taxonomy" id="47885"/>
    <lineage>
        <taxon>Bacteria</taxon>
        <taxon>Pseudomonadati</taxon>
        <taxon>Pseudomonadota</taxon>
        <taxon>Gammaproteobacteria</taxon>
        <taxon>Pseudomonadales</taxon>
        <taxon>Pseudomonadaceae</taxon>
        <taxon>Pseudomonas</taxon>
    </lineage>
</organism>
<evidence type="ECO:0000313" key="8">
    <source>
        <dbReference type="EMBL" id="ONN72662.1"/>
    </source>
</evidence>
<dbReference type="RefSeq" id="WP_077171147.1">
    <property type="nucleotide sequence ID" value="NZ_MTLN01000002.1"/>
</dbReference>
<dbReference type="InterPro" id="IPR038255">
    <property type="entry name" value="PBS_linker_sf"/>
</dbReference>
<keyword evidence="4 6" id="KW-0378">Hydrolase</keyword>
<evidence type="ECO:0000256" key="2">
    <source>
        <dbReference type="ARBA" id="ARBA00022670"/>
    </source>
</evidence>
<evidence type="ECO:0000313" key="9">
    <source>
        <dbReference type="Proteomes" id="UP000189310"/>
    </source>
</evidence>